<dbReference type="InterPro" id="IPR026881">
    <property type="entry name" value="WYL_dom"/>
</dbReference>
<sequence length="338" mass="39439">MPKSKQALVRMRIIDECLRNKTGWYWSKEQLIARILEKSDIMVSERTLDNDIYLMRHCTQLNYKAPIKYLKKFDGYVYTEPDYSIEKLPLNEAEIAALAMAAATFSQYRHVRVLSGFASTVDKVITLVNQIRKEGAEEPFRFIDFEKAPYSVGNEHIDFIIESIRSRKPIALSHRSFDQPLPKDRTVSPYLLKEYRNRWYLLGFQHEDGKLRKFGLDRIVSIGFAEGTRYVEPKDFDPELYFRNTIGISLEDSEVTEVILSFSPHDGNYVKTQHLHSSQETLVDDGKEFRIRLRVVLNYELVSTILGFGKGVLVLSPERLKDQISDVLEDRIKHYRNM</sequence>
<dbReference type="OrthoDB" id="43316at2"/>
<comment type="caution">
    <text evidence="3">The sequence shown here is derived from an EMBL/GenBank/DDBJ whole genome shotgun (WGS) entry which is preliminary data.</text>
</comment>
<evidence type="ECO:0000313" key="4">
    <source>
        <dbReference type="Proteomes" id="UP000323866"/>
    </source>
</evidence>
<reference evidence="3 4" key="2">
    <citation type="submission" date="2019-09" db="EMBL/GenBank/DDBJ databases">
        <title>A bacterium isolated from glacier soil.</title>
        <authorList>
            <person name="Liu Q."/>
        </authorList>
    </citation>
    <scope>NUCLEOTIDE SEQUENCE [LARGE SCALE GENOMIC DNA]</scope>
    <source>
        <strain evidence="3 4">MDT1-10-3</strain>
    </source>
</reference>
<dbReference type="PROSITE" id="PS52050">
    <property type="entry name" value="WYL"/>
    <property type="match status" value="1"/>
</dbReference>
<evidence type="ECO:0000259" key="1">
    <source>
        <dbReference type="Pfam" id="PF13280"/>
    </source>
</evidence>
<evidence type="ECO:0000259" key="2">
    <source>
        <dbReference type="Pfam" id="PF25583"/>
    </source>
</evidence>
<accession>A0A5M8Q7K8</accession>
<dbReference type="Pfam" id="PF25583">
    <property type="entry name" value="WCX"/>
    <property type="match status" value="1"/>
</dbReference>
<dbReference type="InterPro" id="IPR051534">
    <property type="entry name" value="CBASS_pafABC_assoc_protein"/>
</dbReference>
<dbReference type="Pfam" id="PF13280">
    <property type="entry name" value="WYL"/>
    <property type="match status" value="1"/>
</dbReference>
<dbReference type="Proteomes" id="UP000323866">
    <property type="component" value="Unassembled WGS sequence"/>
</dbReference>
<gene>
    <name evidence="3" type="ORF">FOE74_17365</name>
</gene>
<proteinExistence type="predicted"/>
<dbReference type="PANTHER" id="PTHR34580">
    <property type="match status" value="1"/>
</dbReference>
<dbReference type="PANTHER" id="PTHR34580:SF9">
    <property type="entry name" value="SLL5097 PROTEIN"/>
    <property type="match status" value="1"/>
</dbReference>
<feature type="domain" description="WYL" evidence="1">
    <location>
        <begin position="157"/>
        <end position="221"/>
    </location>
</feature>
<dbReference type="EMBL" id="VKKZ01000023">
    <property type="protein sequence ID" value="KAA6431877.1"/>
    <property type="molecule type" value="Genomic_DNA"/>
</dbReference>
<evidence type="ECO:0000313" key="3">
    <source>
        <dbReference type="EMBL" id="KAA6431877.1"/>
    </source>
</evidence>
<feature type="domain" description="WCX" evidence="2">
    <location>
        <begin position="255"/>
        <end position="327"/>
    </location>
</feature>
<dbReference type="InterPro" id="IPR057727">
    <property type="entry name" value="WCX_dom"/>
</dbReference>
<organism evidence="3 4">
    <name type="scientific">Rufibacter glacialis</name>
    <dbReference type="NCBI Taxonomy" id="1259555"/>
    <lineage>
        <taxon>Bacteria</taxon>
        <taxon>Pseudomonadati</taxon>
        <taxon>Bacteroidota</taxon>
        <taxon>Cytophagia</taxon>
        <taxon>Cytophagales</taxon>
        <taxon>Hymenobacteraceae</taxon>
        <taxon>Rufibacter</taxon>
    </lineage>
</organism>
<protein>
    <submittedName>
        <fullName evidence="3">WYL domain-containing protein</fullName>
    </submittedName>
</protein>
<reference evidence="3 4" key="1">
    <citation type="submission" date="2019-07" db="EMBL/GenBank/DDBJ databases">
        <authorList>
            <person name="Qu J.-H."/>
        </authorList>
    </citation>
    <scope>NUCLEOTIDE SEQUENCE [LARGE SCALE GENOMIC DNA]</scope>
    <source>
        <strain evidence="3 4">MDT1-10-3</strain>
    </source>
</reference>
<name>A0A5M8Q7K8_9BACT</name>
<dbReference type="AlphaFoldDB" id="A0A5M8Q7K8"/>